<feature type="binding site" evidence="7">
    <location>
        <position position="186"/>
    </location>
    <ligand>
        <name>Fe cation</name>
        <dbReference type="ChEBI" id="CHEBI:24875"/>
        <label>2</label>
    </ligand>
</feature>
<dbReference type="RefSeq" id="YP_009007747.1">
    <property type="nucleotide sequence ID" value="NC_023582.1"/>
</dbReference>
<keyword evidence="4" id="KW-0560">Oxidoreductase</keyword>
<dbReference type="InterPro" id="IPR000358">
    <property type="entry name" value="RNR_small_fam"/>
</dbReference>
<dbReference type="InterPro" id="IPR012348">
    <property type="entry name" value="RNR-like"/>
</dbReference>
<reference evidence="8 9" key="1">
    <citation type="journal article" date="2014" name="Res. Microbiol.">
        <title>Characterization of Staphylococcus epidermidis phage vB_SepS_SEP9 - A unique member of the Siphoviridae family.</title>
        <authorList>
            <person name="Melo L.D."/>
            <person name="Sillankorva S."/>
            <person name="Ackermann H.W."/>
            <person name="Kropinski A.M."/>
            <person name="Azeredo J."/>
            <person name="Cerca N."/>
        </authorList>
    </citation>
    <scope>NUCLEOTIDE SEQUENCE [LARGE SCALE GENOMIC DNA]</scope>
</reference>
<gene>
    <name evidence="8" type="ORF">SEP9_078</name>
</gene>
<keyword evidence="5 7" id="KW-0408">Iron</keyword>
<feature type="binding site" evidence="7">
    <location>
        <position position="220"/>
    </location>
    <ligand>
        <name>Fe cation</name>
        <dbReference type="ChEBI" id="CHEBI:24875"/>
        <label>2</label>
    </ligand>
</feature>
<dbReference type="SUPFAM" id="SSF47240">
    <property type="entry name" value="Ferritin-like"/>
    <property type="match status" value="1"/>
</dbReference>
<evidence type="ECO:0000313" key="8">
    <source>
        <dbReference type="EMBL" id="AHG24000.1"/>
    </source>
</evidence>
<dbReference type="EC" id="1.17.4.1" evidence="2"/>
<dbReference type="CDD" id="cd01049">
    <property type="entry name" value="RNRR2"/>
    <property type="match status" value="1"/>
</dbReference>
<dbReference type="Gene3D" id="1.10.620.20">
    <property type="entry name" value="Ribonucleotide Reductase, subunit A"/>
    <property type="match status" value="1"/>
</dbReference>
<keyword evidence="3 7" id="KW-0479">Metal-binding</keyword>
<protein>
    <recommendedName>
        <fullName evidence="2">ribonucleoside-diphosphate reductase</fullName>
        <ecNumber evidence="2">1.17.4.1</ecNumber>
    </recommendedName>
</protein>
<name>W5RVC6_9CAUD</name>
<feature type="binding site" evidence="7">
    <location>
        <position position="223"/>
    </location>
    <ligand>
        <name>Fe cation</name>
        <dbReference type="ChEBI" id="CHEBI:24875"/>
        <label>2</label>
    </ligand>
</feature>
<comment type="cofactor">
    <cofactor evidence="7">
        <name>Fe cation</name>
        <dbReference type="ChEBI" id="CHEBI:24875"/>
    </cofactor>
    <text evidence="7">Binds 2 iron ions per subunit.</text>
</comment>
<evidence type="ECO:0000256" key="3">
    <source>
        <dbReference type="ARBA" id="ARBA00022723"/>
    </source>
</evidence>
<feature type="binding site" evidence="7">
    <location>
        <position position="89"/>
    </location>
    <ligand>
        <name>Fe cation</name>
        <dbReference type="ChEBI" id="CHEBI:24875"/>
        <label>1</label>
    </ligand>
</feature>
<dbReference type="InterPro" id="IPR009078">
    <property type="entry name" value="Ferritin-like_SF"/>
</dbReference>
<feature type="binding site" evidence="7">
    <location>
        <position position="119"/>
    </location>
    <ligand>
        <name>Fe cation</name>
        <dbReference type="ChEBI" id="CHEBI:24875"/>
        <label>1</label>
    </ligand>
</feature>
<dbReference type="InterPro" id="IPR033909">
    <property type="entry name" value="RNR_small"/>
</dbReference>
<dbReference type="EMBL" id="KF929199">
    <property type="protein sequence ID" value="AHG24000.1"/>
    <property type="molecule type" value="Genomic_DNA"/>
</dbReference>
<dbReference type="GO" id="GO:0046872">
    <property type="term" value="F:metal ion binding"/>
    <property type="evidence" value="ECO:0007669"/>
    <property type="project" value="UniProtKB-KW"/>
</dbReference>
<dbReference type="PIRSF" id="PIRSF000355">
    <property type="entry name" value="NrdB"/>
    <property type="match status" value="1"/>
</dbReference>
<keyword evidence="9" id="KW-1185">Reference proteome</keyword>
<dbReference type="PANTHER" id="PTHR23409:SF18">
    <property type="entry name" value="RIBONUCLEOSIDE-DIPHOSPHATE REDUCTASE SUBUNIT M2"/>
    <property type="match status" value="1"/>
</dbReference>
<evidence type="ECO:0000256" key="7">
    <source>
        <dbReference type="PIRSR" id="PIRSR000355-2"/>
    </source>
</evidence>
<organism evidence="8 9">
    <name type="scientific">Staphylococcus phage vB_SepS_SEP9</name>
    <dbReference type="NCBI Taxonomy" id="1434319"/>
    <lineage>
        <taxon>Viruses</taxon>
        <taxon>Duplodnaviria</taxon>
        <taxon>Heunggongvirae</taxon>
        <taxon>Uroviricota</taxon>
        <taxon>Caudoviricetes</taxon>
        <taxon>Sextaecvirus</taxon>
        <taxon>Sextaecvirus SEP9</taxon>
    </lineage>
</organism>
<dbReference type="UniPathway" id="UPA00326"/>
<evidence type="ECO:0000256" key="5">
    <source>
        <dbReference type="ARBA" id="ARBA00023004"/>
    </source>
</evidence>
<feature type="binding site" evidence="7">
    <location>
        <position position="119"/>
    </location>
    <ligand>
        <name>Fe cation</name>
        <dbReference type="ChEBI" id="CHEBI:24875"/>
        <label>2</label>
    </ligand>
</feature>
<evidence type="ECO:0000256" key="2">
    <source>
        <dbReference type="ARBA" id="ARBA00012274"/>
    </source>
</evidence>
<evidence type="ECO:0000313" key="9">
    <source>
        <dbReference type="Proteomes" id="UP000019366"/>
    </source>
</evidence>
<proteinExistence type="inferred from homology"/>
<dbReference type="GO" id="GO:0004748">
    <property type="term" value="F:ribonucleoside-diphosphate reductase activity, thioredoxin disulfide as acceptor"/>
    <property type="evidence" value="ECO:0007669"/>
    <property type="project" value="UniProtKB-EC"/>
</dbReference>
<evidence type="ECO:0000256" key="1">
    <source>
        <dbReference type="ARBA" id="ARBA00009303"/>
    </source>
</evidence>
<sequence>MEKLEKMVRIYNIDRPNSQKRMFDEQSGILNWNDISNDFYYDFMKQLRQAFWIPSEVSIAKDYTDWQNKMSDKEKKVFKRGVGILASLDSVAEVFDYHLSQYIKDPSIKALMSMIAYDEITHNESYSYVLSSIVPDEEAREIFNYPKVDPYMIKRNERIMEVLNGFIDNPTIETFVKAQVGNALLEGISFTNGFTPFYHFARNGKMFGMAEIIEYIQKEEQIHSMVQGTIVRDVLTQYPEYNTEELSQWIYDFTREIVLHEQEYCKDLYKDTDDIDMYEVIKFIEYRANIMLDNLGLSKIFDTKKNPMAWIDAFDPQNRNRKKEDFFEKREKNYELTTDENGWDDL</sequence>
<dbReference type="Proteomes" id="UP000019366">
    <property type="component" value="Segment"/>
</dbReference>
<dbReference type="Pfam" id="PF00268">
    <property type="entry name" value="Ribonuc_red_sm"/>
    <property type="match status" value="1"/>
</dbReference>
<evidence type="ECO:0000256" key="6">
    <source>
        <dbReference type="PIRSR" id="PIRSR000355-1"/>
    </source>
</evidence>
<accession>W5RVC6</accession>
<dbReference type="KEGG" id="vg:18504317"/>
<feature type="active site" evidence="6">
    <location>
        <position position="126"/>
    </location>
</feature>
<evidence type="ECO:0000256" key="4">
    <source>
        <dbReference type="ARBA" id="ARBA00023002"/>
    </source>
</evidence>
<dbReference type="GeneID" id="18504317"/>
<feature type="binding site" evidence="7">
    <location>
        <position position="122"/>
    </location>
    <ligand>
        <name>Fe cation</name>
        <dbReference type="ChEBI" id="CHEBI:24875"/>
        <label>1</label>
    </ligand>
</feature>
<dbReference type="PANTHER" id="PTHR23409">
    <property type="entry name" value="RIBONUCLEOSIDE-DIPHOSPHATE REDUCTASE SMALL CHAIN"/>
    <property type="match status" value="1"/>
</dbReference>
<comment type="similarity">
    <text evidence="1">Belongs to the ribonucleoside diphosphate reductase small chain family.</text>
</comment>
<dbReference type="OrthoDB" id="4477at10239"/>
<dbReference type="GO" id="GO:0009263">
    <property type="term" value="P:deoxyribonucleotide biosynthetic process"/>
    <property type="evidence" value="ECO:0007669"/>
    <property type="project" value="InterPro"/>
</dbReference>